<dbReference type="RefSeq" id="WP_209992470.1">
    <property type="nucleotide sequence ID" value="NZ_JBHUKY010000003.1"/>
</dbReference>
<gene>
    <name evidence="3" type="ORF">ACFSX3_00520</name>
</gene>
<proteinExistence type="predicted"/>
<keyword evidence="4" id="KW-1185">Reference proteome</keyword>
<dbReference type="InterPro" id="IPR001242">
    <property type="entry name" value="Condensation_dom"/>
</dbReference>
<dbReference type="InterPro" id="IPR036514">
    <property type="entry name" value="SGNH_hydro_sf"/>
</dbReference>
<dbReference type="Gene3D" id="3.30.559.30">
    <property type="entry name" value="Nonribosomal peptide synthetase, condensation domain"/>
    <property type="match status" value="1"/>
</dbReference>
<dbReference type="CDD" id="cd19531">
    <property type="entry name" value="LCL_NRPS-like"/>
    <property type="match status" value="1"/>
</dbReference>
<comment type="caution">
    <text evidence="3">The sequence shown here is derived from an EMBL/GenBank/DDBJ whole genome shotgun (WGS) entry which is preliminary data.</text>
</comment>
<dbReference type="PANTHER" id="PTHR45527">
    <property type="entry name" value="NONRIBOSOMAL PEPTIDE SYNTHETASE"/>
    <property type="match status" value="1"/>
</dbReference>
<dbReference type="PANTHER" id="PTHR45527:SF1">
    <property type="entry name" value="FATTY ACID SYNTHASE"/>
    <property type="match status" value="1"/>
</dbReference>
<feature type="domain" description="Condensation" evidence="2">
    <location>
        <begin position="44"/>
        <end position="472"/>
    </location>
</feature>
<dbReference type="Pfam" id="PF00668">
    <property type="entry name" value="Condensation"/>
    <property type="match status" value="1"/>
</dbReference>
<protein>
    <submittedName>
        <fullName evidence="3">Condensation domain-containing protein</fullName>
    </submittedName>
</protein>
<accession>A0ABW5F004</accession>
<keyword evidence="1" id="KW-0677">Repeat</keyword>
<name>A0ABW5F004_9BACL</name>
<evidence type="ECO:0000313" key="4">
    <source>
        <dbReference type="Proteomes" id="UP001597448"/>
    </source>
</evidence>
<dbReference type="Gene3D" id="3.40.50.1110">
    <property type="entry name" value="SGNH hydrolase"/>
    <property type="match status" value="1"/>
</dbReference>
<dbReference type="Proteomes" id="UP001597448">
    <property type="component" value="Unassembled WGS sequence"/>
</dbReference>
<dbReference type="EMBL" id="JBHUKY010000003">
    <property type="protein sequence ID" value="MFD2408328.1"/>
    <property type="molecule type" value="Genomic_DNA"/>
</dbReference>
<dbReference type="SUPFAM" id="SSF52777">
    <property type="entry name" value="CoA-dependent acyltransferases"/>
    <property type="match status" value="2"/>
</dbReference>
<evidence type="ECO:0000259" key="2">
    <source>
        <dbReference type="Pfam" id="PF00668"/>
    </source>
</evidence>
<evidence type="ECO:0000313" key="3">
    <source>
        <dbReference type="EMBL" id="MFD2408328.1"/>
    </source>
</evidence>
<sequence>METKKDKLKSLSREQLAGLITKSKDSKKRDIERVARTSNAFSQSFSQQRQWFMEQFMNGGVFNVPQSYLLKGDIKLDILEDVLNAVVEKHESLRTVFNTIDYIPSQIIKPYERFRLDIIHLEEYDGAMRDAKIREVNSEIARRPFDLTVGPLWRFYVLRLSAEEIVLTLSLHHIICDGWSFGVIMNEIAGGYRDRLHGQVARSLLQVQYVDYSEWHRKRIEGGQLDDQLEYWIGKLKDAPKAIHLPYDYKRGSTQTYRGRTEYFLIEKEAVKAMSDRCMQMNGSMYHMMMSALTLLMHGYSLDNKLCIGTPVANRNQLELEKLIGLFINTVVIQSEIAGSMTFAELFTQVRDHCMEAFNHAEIPFEQVVTGLDIERQMQHSPVFQVLYVQTEESMLSVSIPGIEVEVLPVSVETAQFDLSLYATILKNGISAGFEYNTDLFAQDTILQMIEDFKLLIQLITENPDRTIGEFVSSLSRKKVVMTVVSSFESGPVGEPMEFWLDKLRIDYKLQFAPYSQMFQQLIDDTGLLCRSSQGIGILLLRLEDWIQGMDAKDARLAAVLTDNANRFIQCASSFVNKHQSKVILYLCPASDKVNQMTEAKRLIQQSEQKIAAECAKNGNISVLHGDEIAVKYKLSEFNDGLGDEEGHVPYLREYYTAMGTELVMSIYNTAMQSTG</sequence>
<dbReference type="InterPro" id="IPR023213">
    <property type="entry name" value="CAT-like_dom_sf"/>
</dbReference>
<dbReference type="Gene3D" id="3.30.559.10">
    <property type="entry name" value="Chloramphenicol acetyltransferase-like domain"/>
    <property type="match status" value="1"/>
</dbReference>
<reference evidence="4" key="1">
    <citation type="journal article" date="2019" name="Int. J. Syst. Evol. Microbiol.">
        <title>The Global Catalogue of Microorganisms (GCM) 10K type strain sequencing project: providing services to taxonomists for standard genome sequencing and annotation.</title>
        <authorList>
            <consortium name="The Broad Institute Genomics Platform"/>
            <consortium name="The Broad Institute Genome Sequencing Center for Infectious Disease"/>
            <person name="Wu L."/>
            <person name="Ma J."/>
        </authorList>
    </citation>
    <scope>NUCLEOTIDE SEQUENCE [LARGE SCALE GENOMIC DNA]</scope>
    <source>
        <strain evidence="4">CCM 8725</strain>
    </source>
</reference>
<organism evidence="3 4">
    <name type="scientific">Paenibacillus rhizoplanae</name>
    <dbReference type="NCBI Taxonomy" id="1917181"/>
    <lineage>
        <taxon>Bacteria</taxon>
        <taxon>Bacillati</taxon>
        <taxon>Bacillota</taxon>
        <taxon>Bacilli</taxon>
        <taxon>Bacillales</taxon>
        <taxon>Paenibacillaceae</taxon>
        <taxon>Paenibacillus</taxon>
    </lineage>
</organism>
<evidence type="ECO:0000256" key="1">
    <source>
        <dbReference type="ARBA" id="ARBA00022737"/>
    </source>
</evidence>